<organism evidence="1 2">
    <name type="scientific">Kipferlia bialata</name>
    <dbReference type="NCBI Taxonomy" id="797122"/>
    <lineage>
        <taxon>Eukaryota</taxon>
        <taxon>Metamonada</taxon>
        <taxon>Carpediemonas-like organisms</taxon>
        <taxon>Kipferlia</taxon>
    </lineage>
</organism>
<dbReference type="AlphaFoldDB" id="A0A9K3D973"/>
<dbReference type="EMBL" id="BDIP01006893">
    <property type="protein sequence ID" value="GIQ90932.1"/>
    <property type="molecule type" value="Genomic_DNA"/>
</dbReference>
<evidence type="ECO:0000313" key="1">
    <source>
        <dbReference type="EMBL" id="GIQ90932.1"/>
    </source>
</evidence>
<protein>
    <submittedName>
        <fullName evidence="1">Uncharacterized protein</fullName>
    </submittedName>
</protein>
<proteinExistence type="predicted"/>
<reference evidence="1 2" key="1">
    <citation type="journal article" date="2018" name="PLoS ONE">
        <title>The draft genome of Kipferlia bialata reveals reductive genome evolution in fornicate parasites.</title>
        <authorList>
            <person name="Tanifuji G."/>
            <person name="Takabayashi S."/>
            <person name="Kume K."/>
            <person name="Takagi M."/>
            <person name="Nakayama T."/>
            <person name="Kamikawa R."/>
            <person name="Inagaki Y."/>
            <person name="Hashimoto T."/>
        </authorList>
    </citation>
    <scope>NUCLEOTIDE SEQUENCE [LARGE SCALE GENOMIC DNA]</scope>
    <source>
        <strain evidence="1">NY0173</strain>
    </source>
</reference>
<gene>
    <name evidence="1" type="ORF">KIPB_013937</name>
</gene>
<name>A0A9K3D973_9EUKA</name>
<evidence type="ECO:0000313" key="2">
    <source>
        <dbReference type="Proteomes" id="UP000265618"/>
    </source>
</evidence>
<dbReference type="OrthoDB" id="2963168at2759"/>
<sequence length="50" mass="5479">MADSGWGEDPDLRIVKFCVGLDIGTTYSGFAVAHVSSHPQVDTYFGWTDE</sequence>
<feature type="non-terminal residue" evidence="1">
    <location>
        <position position="1"/>
    </location>
</feature>
<keyword evidence="2" id="KW-1185">Reference proteome</keyword>
<dbReference type="Proteomes" id="UP000265618">
    <property type="component" value="Unassembled WGS sequence"/>
</dbReference>
<accession>A0A9K3D973</accession>
<comment type="caution">
    <text evidence="1">The sequence shown here is derived from an EMBL/GenBank/DDBJ whole genome shotgun (WGS) entry which is preliminary data.</text>
</comment>